<dbReference type="PANTHER" id="PTHR11705:SF83">
    <property type="entry name" value="INACTIVE METALLOCARBOXYPEPTIDASE ECM14"/>
    <property type="match status" value="1"/>
</dbReference>
<evidence type="ECO:0000256" key="1">
    <source>
        <dbReference type="ARBA" id="ARBA00001947"/>
    </source>
</evidence>
<dbReference type="PANTHER" id="PTHR11705">
    <property type="entry name" value="PROTEASE FAMILY M14 CARBOXYPEPTIDASE A,B"/>
    <property type="match status" value="1"/>
</dbReference>
<feature type="region of interest" description="Disordered" evidence="14">
    <location>
        <begin position="522"/>
        <end position="602"/>
    </location>
</feature>
<evidence type="ECO:0000256" key="7">
    <source>
        <dbReference type="ARBA" id="ARBA00022729"/>
    </source>
</evidence>
<feature type="signal peptide" evidence="15">
    <location>
        <begin position="1"/>
        <end position="18"/>
    </location>
</feature>
<evidence type="ECO:0000259" key="16">
    <source>
        <dbReference type="PROSITE" id="PS52035"/>
    </source>
</evidence>
<keyword evidence="18" id="KW-1185">Reference proteome</keyword>
<evidence type="ECO:0000256" key="15">
    <source>
        <dbReference type="SAM" id="SignalP"/>
    </source>
</evidence>
<comment type="similarity">
    <text evidence="4 13">Belongs to the peptidase M14 family.</text>
</comment>
<dbReference type="GO" id="GO:0005576">
    <property type="term" value="C:extracellular region"/>
    <property type="evidence" value="ECO:0007669"/>
    <property type="project" value="UniProtKB-SubCell"/>
</dbReference>
<dbReference type="OrthoDB" id="3626597at2759"/>
<keyword evidence="5" id="KW-0964">Secreted</keyword>
<dbReference type="GO" id="GO:0006508">
    <property type="term" value="P:proteolysis"/>
    <property type="evidence" value="ECO:0007669"/>
    <property type="project" value="UniProtKB-KW"/>
</dbReference>
<reference evidence="18" key="1">
    <citation type="journal article" date="2013" name="New Phytol.">
        <title>Comparative genomic and transcriptomic analyses reveal the hemibiotrophic stage shift of Colletotrichum fungi.</title>
        <authorList>
            <person name="Gan P."/>
            <person name="Ikeda K."/>
            <person name="Irieda H."/>
            <person name="Narusaka M."/>
            <person name="O'Connell R.J."/>
            <person name="Narusaka Y."/>
            <person name="Takano Y."/>
            <person name="Kubo Y."/>
            <person name="Shirasu K."/>
        </authorList>
    </citation>
    <scope>NUCLEOTIDE SEQUENCE [LARGE SCALE GENOMIC DNA]</scope>
    <source>
        <strain evidence="18">104-T / ATCC 96160 / CBS 514.97 / LARS 414 / MAFF 240422</strain>
    </source>
</reference>
<sequence>MRTHRNLALSLLASLASAQTKYADNQVPVSKDSDLVSALFPDVDVELLSPAFANPESIPAGWSNGTAGPTDQATLESFLNNLADTHGWLSYHTPSFTSEDGRSLPYVNLSLPSTSSSSPKLRIWLQGGVHGNEPAGDQAILALLAKFGSNTTWTESILSKADIFVLPRYNPDGVAYFQRELASNHDPNRDHALLQRGQTRALKTLLAEFDPHVFLDAHEYTASQPLGADGQWLKAQDVQVSHVKNANVHPSIRALGETLFLDAMQAAVRAEGLRTSAYFTASGGSDTPVLTEPSSVSRAGHNSAGLLQTVSFLTETRGIRLADQHFRRRVAAGLVAAEALVQTAADHADAVLATIEAARREFAEGEGDVVVVDRARVTNATWEFVDAREGRVMSVPVRFRNSTPAQVELARTRPEAYNLGVEVAVLDEDYVGLAEVLTAEGVELAAAKYEGVVEAAITTSSAVKSVRVPRGGFRVSTRQKNAAFAFVTLEPENNASFARYNVIDLEVGDEYPVYRVLAGQYGDGRPGGRSEAEADGSGFSGWGREVGGDRTTLQCKQQPLTPRPKPDNPIQSSLRSVDLQNTTSSTTHLESDDFPTHAPAKQ</sequence>
<evidence type="ECO:0000256" key="11">
    <source>
        <dbReference type="ARBA" id="ARBA00041263"/>
    </source>
</evidence>
<protein>
    <recommendedName>
        <fullName evidence="12">Carboxypeptidase M14B</fullName>
    </recommendedName>
    <alternativeName>
        <fullName evidence="11">Carboxypeptidase MCPB</fullName>
    </alternativeName>
</protein>
<dbReference type="InterPro" id="IPR000834">
    <property type="entry name" value="Peptidase_M14"/>
</dbReference>
<feature type="compositionally biased region" description="Polar residues" evidence="14">
    <location>
        <begin position="551"/>
        <end position="560"/>
    </location>
</feature>
<proteinExistence type="inferred from homology"/>
<feature type="chain" id="PRO_5019844634" description="Carboxypeptidase M14B" evidence="15">
    <location>
        <begin position="19"/>
        <end position="602"/>
    </location>
</feature>
<accession>A0A484FE51</accession>
<name>A0A484FE51_COLOR</name>
<dbReference type="GO" id="GO:0008270">
    <property type="term" value="F:zinc ion binding"/>
    <property type="evidence" value="ECO:0007669"/>
    <property type="project" value="InterPro"/>
</dbReference>
<gene>
    <name evidence="17" type="primary">MCPB-0</name>
    <name evidence="17" type="ORF">Cob_v011220</name>
</gene>
<organism evidence="17 18">
    <name type="scientific">Colletotrichum orbiculare (strain 104-T / ATCC 96160 / CBS 514.97 / LARS 414 / MAFF 240422)</name>
    <name type="common">Cucumber anthracnose fungus</name>
    <name type="synonym">Colletotrichum lagenarium</name>
    <dbReference type="NCBI Taxonomy" id="1213857"/>
    <lineage>
        <taxon>Eukaryota</taxon>
        <taxon>Fungi</taxon>
        <taxon>Dikarya</taxon>
        <taxon>Ascomycota</taxon>
        <taxon>Pezizomycotina</taxon>
        <taxon>Sordariomycetes</taxon>
        <taxon>Hypocreomycetidae</taxon>
        <taxon>Glomerellales</taxon>
        <taxon>Glomerellaceae</taxon>
        <taxon>Colletotrichum</taxon>
        <taxon>Colletotrichum orbiculare species complex</taxon>
    </lineage>
</organism>
<comment type="caution">
    <text evidence="17">The sequence shown here is derived from an EMBL/GenBank/DDBJ whole genome shotgun (WGS) entry which is preliminary data.</text>
</comment>
<dbReference type="PROSITE" id="PS52035">
    <property type="entry name" value="PEPTIDASE_M14"/>
    <property type="match status" value="1"/>
</dbReference>
<dbReference type="Gene3D" id="3.40.630.10">
    <property type="entry name" value="Zn peptidases"/>
    <property type="match status" value="1"/>
</dbReference>
<comment type="cofactor">
    <cofactor evidence="1">
        <name>Zn(2+)</name>
        <dbReference type="ChEBI" id="CHEBI:29105"/>
    </cofactor>
</comment>
<dbReference type="Pfam" id="PF00246">
    <property type="entry name" value="Peptidase_M14"/>
    <property type="match status" value="1"/>
</dbReference>
<dbReference type="GO" id="GO:0004181">
    <property type="term" value="F:metallocarboxypeptidase activity"/>
    <property type="evidence" value="ECO:0007669"/>
    <property type="project" value="InterPro"/>
</dbReference>
<evidence type="ECO:0000256" key="4">
    <source>
        <dbReference type="ARBA" id="ARBA00005988"/>
    </source>
</evidence>
<dbReference type="EMBL" id="AMCV02000038">
    <property type="protein sequence ID" value="TDZ15891.1"/>
    <property type="molecule type" value="Genomic_DNA"/>
</dbReference>
<evidence type="ECO:0000256" key="5">
    <source>
        <dbReference type="ARBA" id="ARBA00022525"/>
    </source>
</evidence>
<evidence type="ECO:0000256" key="2">
    <source>
        <dbReference type="ARBA" id="ARBA00003091"/>
    </source>
</evidence>
<keyword evidence="10" id="KW-0325">Glycoprotein</keyword>
<keyword evidence="6" id="KW-0645">Protease</keyword>
<dbReference type="SUPFAM" id="SSF53187">
    <property type="entry name" value="Zn-dependent exopeptidases"/>
    <property type="match status" value="1"/>
</dbReference>
<keyword evidence="17" id="KW-0121">Carboxypeptidase</keyword>
<comment type="function">
    <text evidence="2">Extracellular metalloprotease that contributes to pathogenicity.</text>
</comment>
<evidence type="ECO:0000313" key="18">
    <source>
        <dbReference type="Proteomes" id="UP000014480"/>
    </source>
</evidence>
<dbReference type="Proteomes" id="UP000014480">
    <property type="component" value="Unassembled WGS sequence"/>
</dbReference>
<evidence type="ECO:0000256" key="3">
    <source>
        <dbReference type="ARBA" id="ARBA00004613"/>
    </source>
</evidence>
<feature type="compositionally biased region" description="Polar residues" evidence="14">
    <location>
        <begin position="569"/>
        <end position="588"/>
    </location>
</feature>
<evidence type="ECO:0000256" key="10">
    <source>
        <dbReference type="ARBA" id="ARBA00023180"/>
    </source>
</evidence>
<evidence type="ECO:0000256" key="8">
    <source>
        <dbReference type="ARBA" id="ARBA00022801"/>
    </source>
</evidence>
<keyword evidence="9" id="KW-0843">Virulence</keyword>
<evidence type="ECO:0000256" key="9">
    <source>
        <dbReference type="ARBA" id="ARBA00023026"/>
    </source>
</evidence>
<reference evidence="18" key="2">
    <citation type="journal article" date="2019" name="Mol. Plant Microbe Interact.">
        <title>Genome sequence resources for four phytopathogenic fungi from the Colletotrichum orbiculare species complex.</title>
        <authorList>
            <person name="Gan P."/>
            <person name="Tsushima A."/>
            <person name="Narusaka M."/>
            <person name="Narusaka Y."/>
            <person name="Takano Y."/>
            <person name="Kubo Y."/>
            <person name="Shirasu K."/>
        </authorList>
    </citation>
    <scope>GENOME REANNOTATION</scope>
    <source>
        <strain evidence="18">104-T / ATCC 96160 / CBS 514.97 / LARS 414 / MAFF 240422</strain>
    </source>
</reference>
<evidence type="ECO:0000313" key="17">
    <source>
        <dbReference type="EMBL" id="TDZ15891.1"/>
    </source>
</evidence>
<keyword evidence="8" id="KW-0378">Hydrolase</keyword>
<comment type="subcellular location">
    <subcellularLocation>
        <location evidence="3">Secreted</location>
    </subcellularLocation>
</comment>
<evidence type="ECO:0000256" key="13">
    <source>
        <dbReference type="PROSITE-ProRule" id="PRU01379"/>
    </source>
</evidence>
<dbReference type="AlphaFoldDB" id="A0A484FE51"/>
<feature type="domain" description="Peptidase M14" evidence="16">
    <location>
        <begin position="68"/>
        <end position="344"/>
    </location>
</feature>
<evidence type="ECO:0000256" key="12">
    <source>
        <dbReference type="ARBA" id="ARBA00042017"/>
    </source>
</evidence>
<feature type="active site" description="Proton donor/acceptor" evidence="13">
    <location>
        <position position="315"/>
    </location>
</feature>
<evidence type="ECO:0000256" key="6">
    <source>
        <dbReference type="ARBA" id="ARBA00022670"/>
    </source>
</evidence>
<evidence type="ECO:0000256" key="14">
    <source>
        <dbReference type="SAM" id="MobiDB-lite"/>
    </source>
</evidence>
<keyword evidence="7 15" id="KW-0732">Signal</keyword>